<keyword evidence="3" id="KW-1185">Reference proteome</keyword>
<proteinExistence type="predicted"/>
<comment type="caution">
    <text evidence="2">The sequence shown here is derived from an EMBL/GenBank/DDBJ whole genome shotgun (WGS) entry which is preliminary data.</text>
</comment>
<feature type="compositionally biased region" description="Polar residues" evidence="1">
    <location>
        <begin position="491"/>
        <end position="506"/>
    </location>
</feature>
<feature type="region of interest" description="Disordered" evidence="1">
    <location>
        <begin position="330"/>
        <end position="352"/>
    </location>
</feature>
<evidence type="ECO:0000313" key="3">
    <source>
        <dbReference type="Proteomes" id="UP000176998"/>
    </source>
</evidence>
<feature type="compositionally biased region" description="Acidic residues" evidence="1">
    <location>
        <begin position="337"/>
        <end position="346"/>
    </location>
</feature>
<dbReference type="Proteomes" id="UP000176998">
    <property type="component" value="Unassembled WGS sequence"/>
</dbReference>
<dbReference type="RefSeq" id="XP_022479648.1">
    <property type="nucleotide sequence ID" value="XM_022613854.1"/>
</dbReference>
<dbReference type="GeneID" id="34555364"/>
<protein>
    <submittedName>
        <fullName evidence="2">Uncharacterized protein</fullName>
    </submittedName>
</protein>
<evidence type="ECO:0000256" key="1">
    <source>
        <dbReference type="SAM" id="MobiDB-lite"/>
    </source>
</evidence>
<evidence type="ECO:0000313" key="2">
    <source>
        <dbReference type="EMBL" id="OHF02508.1"/>
    </source>
</evidence>
<feature type="region of interest" description="Disordered" evidence="1">
    <location>
        <begin position="471"/>
        <end position="506"/>
    </location>
</feature>
<gene>
    <name evidence="2" type="ORF">CORC01_02203</name>
</gene>
<dbReference type="STRING" id="1209926.A0A1G4BMI2"/>
<dbReference type="OrthoDB" id="4847120at2759"/>
<accession>A0A1G4BMI2</accession>
<sequence length="506" mass="53616">MFFSCRAKQPTPPPPRPHCAYSGCVHKVLRCEGPVKTRRVLSIFYACRSRTGEKMCTNPKQSGPSKYCEDPDVIPRAVPTNASLPTQTRTGHTAKARAASSQMCVFHTPLCLIPACGHPRVANGLYCPGHSCIETDCNSVIDGGNWCRDHRLCKTEGCKSPRVVSPGGTHEDACWFHLPTSCKAPGCVAVVSGGVPFCPQHECTYPPCRAQKDNANDALRLYCSSPADLANPSKPSSAQQPRFCVAHKCASSPDCAHPSKPASRRCALHACLYPSCPSPRAEDPLLVSASQFCAGHACRAPECHGAARSTGTFCDAEHACVVPGCPSPRRGVGTGGVEEEEKEGEEGGGGRVRVGAGPGSVCCAAHTAMIMARDTATGWTGFEPKSMPITPPPPPPPPHKQRFPYLSPTEEALGLRFQEERERHEQEARLAEETRAWHAVTTATDAAAAASRGGGGGVDVVGGVPLPAGFETRGKRARRQRSYDSGVAPSPTVSESTLSSNCTVVS</sequence>
<dbReference type="AlphaFoldDB" id="A0A1G4BMI2"/>
<name>A0A1G4BMI2_9PEZI</name>
<organism evidence="2 3">
    <name type="scientific">Colletotrichum orchidophilum</name>
    <dbReference type="NCBI Taxonomy" id="1209926"/>
    <lineage>
        <taxon>Eukaryota</taxon>
        <taxon>Fungi</taxon>
        <taxon>Dikarya</taxon>
        <taxon>Ascomycota</taxon>
        <taxon>Pezizomycotina</taxon>
        <taxon>Sordariomycetes</taxon>
        <taxon>Hypocreomycetidae</taxon>
        <taxon>Glomerellales</taxon>
        <taxon>Glomerellaceae</taxon>
        <taxon>Colletotrichum</taxon>
    </lineage>
</organism>
<reference evidence="2 3" key="1">
    <citation type="submission" date="2016-09" db="EMBL/GenBank/DDBJ databases">
        <authorList>
            <person name="Capua I."/>
            <person name="De Benedictis P."/>
            <person name="Joannis T."/>
            <person name="Lombin L.H."/>
            <person name="Cattoli G."/>
        </authorList>
    </citation>
    <scope>NUCLEOTIDE SEQUENCE [LARGE SCALE GENOMIC DNA]</scope>
    <source>
        <strain evidence="2 3">IMI 309357</strain>
    </source>
</reference>
<dbReference type="EMBL" id="MJBS01000012">
    <property type="protein sequence ID" value="OHF02508.1"/>
    <property type="molecule type" value="Genomic_DNA"/>
</dbReference>